<keyword evidence="8" id="KW-0233">DNA recombination</keyword>
<evidence type="ECO:0000256" key="7">
    <source>
        <dbReference type="ARBA" id="ARBA00022839"/>
    </source>
</evidence>
<keyword evidence="6" id="KW-0378">Hydrolase</keyword>
<dbReference type="PANTHER" id="PTHR23240">
    <property type="entry name" value="DNA CROSS-LINK REPAIR PROTEIN PSO2/SNM1-RELATED"/>
    <property type="match status" value="1"/>
</dbReference>
<dbReference type="GO" id="GO:0004519">
    <property type="term" value="F:endonuclease activity"/>
    <property type="evidence" value="ECO:0007669"/>
    <property type="project" value="UniProtKB-KW"/>
</dbReference>
<dbReference type="PANTHER" id="PTHR23240:SF8">
    <property type="entry name" value="PROTEIN ARTEMIS"/>
    <property type="match status" value="1"/>
</dbReference>
<dbReference type="Proteomes" id="UP000886653">
    <property type="component" value="Unassembled WGS sequence"/>
</dbReference>
<dbReference type="Gene3D" id="3.40.50.12650">
    <property type="match status" value="1"/>
</dbReference>
<keyword evidence="4" id="KW-0255">Endonuclease</keyword>
<evidence type="ECO:0000259" key="14">
    <source>
        <dbReference type="Pfam" id="PF07522"/>
    </source>
</evidence>
<comment type="similarity">
    <text evidence="2">Belongs to the DNA repair metallo-beta-lactamase (DRMBL) family.</text>
</comment>
<keyword evidence="10" id="KW-0539">Nucleus</keyword>
<dbReference type="InterPro" id="IPR036866">
    <property type="entry name" value="RibonucZ/Hydroxyglut_hydro"/>
</dbReference>
<name>A0A9P6NRL9_9BASI</name>
<keyword evidence="3" id="KW-0540">Nuclease</keyword>
<dbReference type="SUPFAM" id="SSF56281">
    <property type="entry name" value="Metallo-hydrolase/oxidoreductase"/>
    <property type="match status" value="1"/>
</dbReference>
<keyword evidence="7" id="KW-0269">Exonuclease</keyword>
<organism evidence="15 16">
    <name type="scientific">Cronartium quercuum f. sp. fusiforme G11</name>
    <dbReference type="NCBI Taxonomy" id="708437"/>
    <lineage>
        <taxon>Eukaryota</taxon>
        <taxon>Fungi</taxon>
        <taxon>Dikarya</taxon>
        <taxon>Basidiomycota</taxon>
        <taxon>Pucciniomycotina</taxon>
        <taxon>Pucciniomycetes</taxon>
        <taxon>Pucciniales</taxon>
        <taxon>Coleosporiaceae</taxon>
        <taxon>Cronartium</taxon>
    </lineage>
</organism>
<keyword evidence="16" id="KW-1185">Reference proteome</keyword>
<dbReference type="InterPro" id="IPR011084">
    <property type="entry name" value="DRMBL"/>
</dbReference>
<dbReference type="GO" id="GO:0035312">
    <property type="term" value="F:5'-3' DNA exonuclease activity"/>
    <property type="evidence" value="ECO:0007669"/>
    <property type="project" value="TreeGrafter"/>
</dbReference>
<dbReference type="GO" id="GO:0000723">
    <property type="term" value="P:telomere maintenance"/>
    <property type="evidence" value="ECO:0007669"/>
    <property type="project" value="TreeGrafter"/>
</dbReference>
<evidence type="ECO:0000256" key="6">
    <source>
        <dbReference type="ARBA" id="ARBA00022801"/>
    </source>
</evidence>
<accession>A0A9P6NRL9</accession>
<protein>
    <recommendedName>
        <fullName evidence="11">Protein artemis</fullName>
    </recommendedName>
    <alternativeName>
        <fullName evidence="12">DNA cross-link repair 1C protein</fullName>
    </alternativeName>
</protein>
<reference evidence="15" key="1">
    <citation type="submission" date="2013-11" db="EMBL/GenBank/DDBJ databases">
        <title>Genome sequence of the fusiform rust pathogen reveals effectors for host alternation and coevolution with pine.</title>
        <authorList>
            <consortium name="DOE Joint Genome Institute"/>
            <person name="Smith K."/>
            <person name="Pendleton A."/>
            <person name="Kubisiak T."/>
            <person name="Anderson C."/>
            <person name="Salamov A."/>
            <person name="Aerts A."/>
            <person name="Riley R."/>
            <person name="Clum A."/>
            <person name="Lindquist E."/>
            <person name="Ence D."/>
            <person name="Campbell M."/>
            <person name="Kronenberg Z."/>
            <person name="Feau N."/>
            <person name="Dhillon B."/>
            <person name="Hamelin R."/>
            <person name="Burleigh J."/>
            <person name="Smith J."/>
            <person name="Yandell M."/>
            <person name="Nelson C."/>
            <person name="Grigoriev I."/>
            <person name="Davis J."/>
        </authorList>
    </citation>
    <scope>NUCLEOTIDE SEQUENCE</scope>
    <source>
        <strain evidence="15">G11</strain>
    </source>
</reference>
<evidence type="ECO:0000256" key="10">
    <source>
        <dbReference type="ARBA" id="ARBA00023242"/>
    </source>
</evidence>
<dbReference type="OrthoDB" id="5561659at2759"/>
<evidence type="ECO:0000256" key="1">
    <source>
        <dbReference type="ARBA" id="ARBA00004123"/>
    </source>
</evidence>
<evidence type="ECO:0000313" key="16">
    <source>
        <dbReference type="Proteomes" id="UP000886653"/>
    </source>
</evidence>
<dbReference type="GO" id="GO:0003684">
    <property type="term" value="F:damaged DNA binding"/>
    <property type="evidence" value="ECO:0007669"/>
    <property type="project" value="TreeGrafter"/>
</dbReference>
<dbReference type="Gene3D" id="3.60.15.10">
    <property type="entry name" value="Ribonuclease Z/Hydroxyacylglutathione hydrolase-like"/>
    <property type="match status" value="1"/>
</dbReference>
<dbReference type="GO" id="GO:0036297">
    <property type="term" value="P:interstrand cross-link repair"/>
    <property type="evidence" value="ECO:0007669"/>
    <property type="project" value="TreeGrafter"/>
</dbReference>
<dbReference type="GO" id="GO:0006310">
    <property type="term" value="P:DNA recombination"/>
    <property type="evidence" value="ECO:0007669"/>
    <property type="project" value="UniProtKB-KW"/>
</dbReference>
<keyword evidence="5" id="KW-0227">DNA damage</keyword>
<keyword evidence="9" id="KW-0234">DNA repair</keyword>
<comment type="subcellular location">
    <subcellularLocation>
        <location evidence="1">Nucleus</location>
    </subcellularLocation>
</comment>
<dbReference type="AlphaFoldDB" id="A0A9P6NRL9"/>
<sequence>MSTFDGYFREFDGLIRADNFERPASRRGGGALVHLLSHAHSDHMRGLQTFSSSVVHCSHVTRELVLKLRPTEDRVKQAIGHDLASRPRTFAHLVPRGDSRVNLLKPLPLMTPTEIPLYNANEDRCRITLISANHCPGSVMFLIQMWGKSVLYTGDIRAEPWWVETLTRESQLAPFLGCYQSNDYNAGSYNPHQPLDNIYLDTSGLLLKKDVLTKEEAIVRTLQMMSAYPVSTLFFINTWTWGYEELLERIAIYFKALICVDRYKFEIYSLPVFKQAHPLLARSITLDPGRTRFHACERKWRCDECWDTGKGCDMPPGMEEVIANKTRGCVGKRIVWVQPCEMSTEKWNKYEHTVRSELKSAACAQTHSPAKSKQEDPWPSCLRAPYVRHSSFSELHNFVSIFKPLTLFPNTTYAARGFVEYHLMAVLFDSALHTGGAKRLKAEAVEFSRVNEARPVDTVSSQLILYLLSATLPGNSIHHEPVIAQPSYQQPPVDLDMIFQSYEALSSQDAQADGFFDDKFDEDDESKGQALSFLEAQTSKIQEARMLEDQLQSNDRAVPSGSPRAVAQPEVIDLTDIPKTMTLSTPPPASGVRVFDTLIANSPPLGDLSYASIDNFPPAKDLHSDPSANSTMPSADQSYDPSNNNIEPLDALPCGPEEDSTRKLGHPSSGPSNNHLIPLDHISPITATNPIMPRENIPPSLPTNKPPGRLHPLSRPALDRKLSRISHNIQKCKYQWMTALDGLRWATSGKLVGKERIMKLRSSVLDGIQAVKGERVASRQMEEILEEMYK</sequence>
<evidence type="ECO:0000256" key="5">
    <source>
        <dbReference type="ARBA" id="ARBA00022763"/>
    </source>
</evidence>
<evidence type="ECO:0000256" key="2">
    <source>
        <dbReference type="ARBA" id="ARBA00010304"/>
    </source>
</evidence>
<evidence type="ECO:0000313" key="15">
    <source>
        <dbReference type="EMBL" id="KAG0148321.1"/>
    </source>
</evidence>
<proteinExistence type="inferred from homology"/>
<evidence type="ECO:0000256" key="8">
    <source>
        <dbReference type="ARBA" id="ARBA00023172"/>
    </source>
</evidence>
<gene>
    <name evidence="15" type="ORF">CROQUDRAFT_655015</name>
</gene>
<evidence type="ECO:0000256" key="4">
    <source>
        <dbReference type="ARBA" id="ARBA00022759"/>
    </source>
</evidence>
<evidence type="ECO:0000256" key="3">
    <source>
        <dbReference type="ARBA" id="ARBA00022722"/>
    </source>
</evidence>
<comment type="caution">
    <text evidence="15">The sequence shown here is derived from an EMBL/GenBank/DDBJ whole genome shotgun (WGS) entry which is preliminary data.</text>
</comment>
<feature type="compositionally biased region" description="Polar residues" evidence="13">
    <location>
        <begin position="626"/>
        <end position="646"/>
    </location>
</feature>
<dbReference type="Pfam" id="PF07522">
    <property type="entry name" value="DRMBL"/>
    <property type="match status" value="1"/>
</dbReference>
<feature type="domain" description="DNA repair metallo-beta-lactamase" evidence="14">
    <location>
        <begin position="375"/>
        <end position="413"/>
    </location>
</feature>
<dbReference type="EMBL" id="MU167238">
    <property type="protein sequence ID" value="KAG0148321.1"/>
    <property type="molecule type" value="Genomic_DNA"/>
</dbReference>
<dbReference type="GO" id="GO:0005634">
    <property type="term" value="C:nucleus"/>
    <property type="evidence" value="ECO:0007669"/>
    <property type="project" value="UniProtKB-SubCell"/>
</dbReference>
<dbReference type="GO" id="GO:0006303">
    <property type="term" value="P:double-strand break repair via nonhomologous end joining"/>
    <property type="evidence" value="ECO:0007669"/>
    <property type="project" value="TreeGrafter"/>
</dbReference>
<feature type="region of interest" description="Disordered" evidence="13">
    <location>
        <begin position="617"/>
        <end position="675"/>
    </location>
</feature>
<evidence type="ECO:0000256" key="11">
    <source>
        <dbReference type="ARBA" id="ARBA00039759"/>
    </source>
</evidence>
<evidence type="ECO:0000256" key="13">
    <source>
        <dbReference type="SAM" id="MobiDB-lite"/>
    </source>
</evidence>
<evidence type="ECO:0000256" key="12">
    <source>
        <dbReference type="ARBA" id="ARBA00042677"/>
    </source>
</evidence>
<evidence type="ECO:0000256" key="9">
    <source>
        <dbReference type="ARBA" id="ARBA00023204"/>
    </source>
</evidence>